<dbReference type="InterPro" id="IPR005119">
    <property type="entry name" value="LysR_subst-bd"/>
</dbReference>
<feature type="domain" description="HTH lysR-type" evidence="5">
    <location>
        <begin position="8"/>
        <end position="65"/>
    </location>
</feature>
<keyword evidence="7" id="KW-1185">Reference proteome</keyword>
<comment type="similarity">
    <text evidence="1">Belongs to the LysR transcriptional regulatory family.</text>
</comment>
<sequence length="297" mass="32494">MNWAAIRFDWNQVRAFLATAEEGSLSAAARALGLTQPTLGRQVTALEAHLGVPLFERVGKSLILTPSGQLLVEHVREMGEAATKLSLAASGQVQSVEGTVKITANEMVSTYALPEIVKGLREDHPGLVIEIVSTNSLSDLRRREADIAIRNAEPTDPDLIAKRIRYDSGGLFASEELARKLGKITEPKHLAGAPWLGFDETDEMIDALVRRGVPVTRENIVARSKSHAVHWEMARAGIGIGLNSNAVGQKTPGMVPILADKLKFEFPVWLVAPRELKTSRRVRIVYDRLAERLAAMD</sequence>
<dbReference type="InterPro" id="IPR000847">
    <property type="entry name" value="LysR_HTH_N"/>
</dbReference>
<keyword evidence="3" id="KW-0238">DNA-binding</keyword>
<dbReference type="AlphaFoldDB" id="A0A7C9IPR7"/>
<dbReference type="Gene3D" id="1.10.10.10">
    <property type="entry name" value="Winged helix-like DNA-binding domain superfamily/Winged helix DNA-binding domain"/>
    <property type="match status" value="1"/>
</dbReference>
<accession>A0A7C9IPR7</accession>
<dbReference type="Pfam" id="PF03466">
    <property type="entry name" value="LysR_substrate"/>
    <property type="match status" value="1"/>
</dbReference>
<keyword evidence="4" id="KW-0804">Transcription</keyword>
<evidence type="ECO:0000256" key="2">
    <source>
        <dbReference type="ARBA" id="ARBA00023015"/>
    </source>
</evidence>
<reference evidence="6 7" key="1">
    <citation type="submission" date="2019-12" db="EMBL/GenBank/DDBJ databases">
        <authorList>
            <person name="Lee S.D."/>
        </authorList>
    </citation>
    <scope>NUCLEOTIDE SEQUENCE [LARGE SCALE GENOMIC DNA]</scope>
    <source>
        <strain evidence="6 7">GH1-50</strain>
    </source>
</reference>
<gene>
    <name evidence="6" type="ORF">GQ651_04205</name>
</gene>
<dbReference type="PANTHER" id="PTHR30537:SF3">
    <property type="entry name" value="TRANSCRIPTIONAL REGULATORY PROTEIN"/>
    <property type="match status" value="1"/>
</dbReference>
<dbReference type="InterPro" id="IPR058163">
    <property type="entry name" value="LysR-type_TF_proteobact-type"/>
</dbReference>
<dbReference type="GO" id="GO:0003700">
    <property type="term" value="F:DNA-binding transcription factor activity"/>
    <property type="evidence" value="ECO:0007669"/>
    <property type="project" value="InterPro"/>
</dbReference>
<dbReference type="RefSeq" id="WP_160762945.1">
    <property type="nucleotide sequence ID" value="NZ_WUPT01000001.1"/>
</dbReference>
<dbReference type="SUPFAM" id="SSF53850">
    <property type="entry name" value="Periplasmic binding protein-like II"/>
    <property type="match status" value="1"/>
</dbReference>
<evidence type="ECO:0000313" key="6">
    <source>
        <dbReference type="EMBL" id="MXQ07043.1"/>
    </source>
</evidence>
<dbReference type="PROSITE" id="PS50931">
    <property type="entry name" value="HTH_LYSR"/>
    <property type="match status" value="1"/>
</dbReference>
<dbReference type="GO" id="GO:0006351">
    <property type="term" value="P:DNA-templated transcription"/>
    <property type="evidence" value="ECO:0007669"/>
    <property type="project" value="TreeGrafter"/>
</dbReference>
<organism evidence="6 7">
    <name type="scientific">Kangsaoukella pontilimi</name>
    <dbReference type="NCBI Taxonomy" id="2691042"/>
    <lineage>
        <taxon>Bacteria</taxon>
        <taxon>Pseudomonadati</taxon>
        <taxon>Pseudomonadota</taxon>
        <taxon>Alphaproteobacteria</taxon>
        <taxon>Rhodobacterales</taxon>
        <taxon>Paracoccaceae</taxon>
        <taxon>Kangsaoukella</taxon>
    </lineage>
</organism>
<reference evidence="6 7" key="2">
    <citation type="submission" date="2020-03" db="EMBL/GenBank/DDBJ databases">
        <title>Kangsaoukella pontilimi gen. nov., sp. nov., a new member of the family Rhodobacteraceae isolated from a tidal mudflat.</title>
        <authorList>
            <person name="Kim I.S."/>
        </authorList>
    </citation>
    <scope>NUCLEOTIDE SEQUENCE [LARGE SCALE GENOMIC DNA]</scope>
    <source>
        <strain evidence="6 7">GH1-50</strain>
    </source>
</reference>
<proteinExistence type="inferred from homology"/>
<dbReference type="GO" id="GO:0043565">
    <property type="term" value="F:sequence-specific DNA binding"/>
    <property type="evidence" value="ECO:0007669"/>
    <property type="project" value="TreeGrafter"/>
</dbReference>
<protein>
    <submittedName>
        <fullName evidence="6">LysR family transcriptional regulator</fullName>
    </submittedName>
</protein>
<dbReference type="PANTHER" id="PTHR30537">
    <property type="entry name" value="HTH-TYPE TRANSCRIPTIONAL REGULATOR"/>
    <property type="match status" value="1"/>
</dbReference>
<dbReference type="Proteomes" id="UP000480350">
    <property type="component" value="Unassembled WGS sequence"/>
</dbReference>
<evidence type="ECO:0000256" key="1">
    <source>
        <dbReference type="ARBA" id="ARBA00009437"/>
    </source>
</evidence>
<evidence type="ECO:0000256" key="4">
    <source>
        <dbReference type="ARBA" id="ARBA00023163"/>
    </source>
</evidence>
<dbReference type="InterPro" id="IPR036388">
    <property type="entry name" value="WH-like_DNA-bd_sf"/>
</dbReference>
<dbReference type="PRINTS" id="PR00039">
    <property type="entry name" value="HTHLYSR"/>
</dbReference>
<dbReference type="Pfam" id="PF00126">
    <property type="entry name" value="HTH_1"/>
    <property type="match status" value="1"/>
</dbReference>
<evidence type="ECO:0000313" key="7">
    <source>
        <dbReference type="Proteomes" id="UP000480350"/>
    </source>
</evidence>
<keyword evidence="2" id="KW-0805">Transcription regulation</keyword>
<dbReference type="CDD" id="cd05466">
    <property type="entry name" value="PBP2_LTTR_substrate"/>
    <property type="match status" value="1"/>
</dbReference>
<evidence type="ECO:0000256" key="3">
    <source>
        <dbReference type="ARBA" id="ARBA00023125"/>
    </source>
</evidence>
<evidence type="ECO:0000259" key="5">
    <source>
        <dbReference type="PROSITE" id="PS50931"/>
    </source>
</evidence>
<comment type="caution">
    <text evidence="6">The sequence shown here is derived from an EMBL/GenBank/DDBJ whole genome shotgun (WGS) entry which is preliminary data.</text>
</comment>
<name>A0A7C9IPR7_9RHOB</name>
<dbReference type="InterPro" id="IPR036390">
    <property type="entry name" value="WH_DNA-bd_sf"/>
</dbReference>
<dbReference type="SUPFAM" id="SSF46785">
    <property type="entry name" value="Winged helix' DNA-binding domain"/>
    <property type="match status" value="1"/>
</dbReference>
<dbReference type="Gene3D" id="3.40.190.290">
    <property type="match status" value="1"/>
</dbReference>
<dbReference type="FunFam" id="1.10.10.10:FF:000001">
    <property type="entry name" value="LysR family transcriptional regulator"/>
    <property type="match status" value="1"/>
</dbReference>
<dbReference type="EMBL" id="WUPT01000001">
    <property type="protein sequence ID" value="MXQ07043.1"/>
    <property type="molecule type" value="Genomic_DNA"/>
</dbReference>